<feature type="region of interest" description="Disordered" evidence="1">
    <location>
        <begin position="253"/>
        <end position="311"/>
    </location>
</feature>
<comment type="caution">
    <text evidence="2">The sequence shown here is derived from an EMBL/GenBank/DDBJ whole genome shotgun (WGS) entry which is preliminary data.</text>
</comment>
<proteinExistence type="predicted"/>
<evidence type="ECO:0008006" key="4">
    <source>
        <dbReference type="Google" id="ProtNLM"/>
    </source>
</evidence>
<feature type="compositionally biased region" description="Low complexity" evidence="1">
    <location>
        <begin position="253"/>
        <end position="262"/>
    </location>
</feature>
<protein>
    <recommendedName>
        <fullName evidence="4">Sulfotransferase family protein</fullName>
    </recommendedName>
</protein>
<dbReference type="Pfam" id="PF03567">
    <property type="entry name" value="Sulfotransfer_2"/>
    <property type="match status" value="1"/>
</dbReference>
<keyword evidence="3" id="KW-1185">Reference proteome</keyword>
<accession>A0ABN9PXX6</accession>
<dbReference type="InterPro" id="IPR005331">
    <property type="entry name" value="Sulfotransferase"/>
</dbReference>
<dbReference type="Proteomes" id="UP001189429">
    <property type="component" value="Unassembled WGS sequence"/>
</dbReference>
<gene>
    <name evidence="2" type="ORF">PCOR1329_LOCUS6163</name>
</gene>
<sequence>MSEAHRLLFCVIPKNAASEFLGLLMRLEGLGPEHWNPTGSRHHQMNIHADPGTLGMRVTSRRALVEAALRGGEGWVRAVVLRDPVQRFLSAYGSKVRHGHFKQYPSNMTLPQLVSQLEAEGGVGGATEFHLRPQSYISRGGHARINSIERYNVVGRFDELDAFARRVVTAVAGPERASALLDRGWGYTRDQPLFAERREVREAARPGLAMVTTNSRAEAALQGNASLRARIARLYEVDYTLLARAGVPPAVAATPAATPGVPSGSVAEGRSSMQNEPRRALPMAGADPSICLNEGDQAARIHEPPTTNWSK</sequence>
<evidence type="ECO:0000313" key="3">
    <source>
        <dbReference type="Proteomes" id="UP001189429"/>
    </source>
</evidence>
<dbReference type="EMBL" id="CAUYUJ010001649">
    <property type="protein sequence ID" value="CAK0796936.1"/>
    <property type="molecule type" value="Genomic_DNA"/>
</dbReference>
<evidence type="ECO:0000313" key="2">
    <source>
        <dbReference type="EMBL" id="CAK0796936.1"/>
    </source>
</evidence>
<reference evidence="2" key="1">
    <citation type="submission" date="2023-10" db="EMBL/GenBank/DDBJ databases">
        <authorList>
            <person name="Chen Y."/>
            <person name="Shah S."/>
            <person name="Dougan E. K."/>
            <person name="Thang M."/>
            <person name="Chan C."/>
        </authorList>
    </citation>
    <scope>NUCLEOTIDE SEQUENCE [LARGE SCALE GENOMIC DNA]</scope>
</reference>
<organism evidence="2 3">
    <name type="scientific">Prorocentrum cordatum</name>
    <dbReference type="NCBI Taxonomy" id="2364126"/>
    <lineage>
        <taxon>Eukaryota</taxon>
        <taxon>Sar</taxon>
        <taxon>Alveolata</taxon>
        <taxon>Dinophyceae</taxon>
        <taxon>Prorocentrales</taxon>
        <taxon>Prorocentraceae</taxon>
        <taxon>Prorocentrum</taxon>
    </lineage>
</organism>
<evidence type="ECO:0000256" key="1">
    <source>
        <dbReference type="SAM" id="MobiDB-lite"/>
    </source>
</evidence>
<name>A0ABN9PXX6_9DINO</name>